<sequence length="158" mass="18225">MKKTKQALDWIVKIIRKEKIPFQICGGFAANIYGSTRPLADIDICVPNEKVFVIQKNVGKHIIYGSKRYKDKEFDLLLMTLKYKGQEIDICGADSMKLFNKKTKKWAPDKTNFNKSVKKKVHGLFIPVIPIKELIAYKQKISRRVDIQDVKSLLKKAL</sequence>
<dbReference type="InterPro" id="IPR043519">
    <property type="entry name" value="NT_sf"/>
</dbReference>
<accession>A0A1F6NUC9</accession>
<dbReference type="EMBL" id="MFQP01000035">
    <property type="protein sequence ID" value="OGH87254.1"/>
    <property type="molecule type" value="Genomic_DNA"/>
</dbReference>
<gene>
    <name evidence="1" type="ORF">A2206_02955</name>
</gene>
<evidence type="ECO:0000313" key="1">
    <source>
        <dbReference type="EMBL" id="OGH87254.1"/>
    </source>
</evidence>
<reference evidence="1 2" key="1">
    <citation type="journal article" date="2016" name="Nat. Commun.">
        <title>Thousands of microbial genomes shed light on interconnected biogeochemical processes in an aquifer system.</title>
        <authorList>
            <person name="Anantharaman K."/>
            <person name="Brown C.T."/>
            <person name="Hug L.A."/>
            <person name="Sharon I."/>
            <person name="Castelle C.J."/>
            <person name="Probst A.J."/>
            <person name="Thomas B.C."/>
            <person name="Singh A."/>
            <person name="Wilkins M.J."/>
            <person name="Karaoz U."/>
            <person name="Brodie E.L."/>
            <person name="Williams K.H."/>
            <person name="Hubbard S.S."/>
            <person name="Banfield J.F."/>
        </authorList>
    </citation>
    <scope>NUCLEOTIDE SEQUENCE [LARGE SCALE GENOMIC DNA]</scope>
</reference>
<evidence type="ECO:0008006" key="3">
    <source>
        <dbReference type="Google" id="ProtNLM"/>
    </source>
</evidence>
<evidence type="ECO:0000313" key="2">
    <source>
        <dbReference type="Proteomes" id="UP000177151"/>
    </source>
</evidence>
<protein>
    <recommendedName>
        <fullName evidence="3">Polymerase nucleotidyl transferase domain-containing protein</fullName>
    </recommendedName>
</protein>
<dbReference type="AlphaFoldDB" id="A0A1F6NUC9"/>
<proteinExistence type="predicted"/>
<organism evidence="1 2">
    <name type="scientific">Candidatus Magasanikbacteria bacterium RIFOXYA1_FULL_40_8</name>
    <dbReference type="NCBI Taxonomy" id="1798694"/>
    <lineage>
        <taxon>Bacteria</taxon>
        <taxon>Candidatus Magasanikiibacteriota</taxon>
    </lineage>
</organism>
<dbReference type="Gene3D" id="3.30.460.40">
    <property type="match status" value="1"/>
</dbReference>
<comment type="caution">
    <text evidence="1">The sequence shown here is derived from an EMBL/GenBank/DDBJ whole genome shotgun (WGS) entry which is preliminary data.</text>
</comment>
<dbReference type="Proteomes" id="UP000177151">
    <property type="component" value="Unassembled WGS sequence"/>
</dbReference>
<name>A0A1F6NUC9_9BACT</name>
<dbReference type="SUPFAM" id="SSF81301">
    <property type="entry name" value="Nucleotidyltransferase"/>
    <property type="match status" value="1"/>
</dbReference>